<proteinExistence type="predicted"/>
<reference evidence="1 2" key="1">
    <citation type="journal article" date="2018" name="Nat. Biotechnol.">
        <title>A standardized bacterial taxonomy based on genome phylogeny substantially revises the tree of life.</title>
        <authorList>
            <person name="Parks D.H."/>
            <person name="Chuvochina M."/>
            <person name="Waite D.W."/>
            <person name="Rinke C."/>
            <person name="Skarshewski A."/>
            <person name="Chaumeil P.A."/>
            <person name="Hugenholtz P."/>
        </authorList>
    </citation>
    <scope>NUCLEOTIDE SEQUENCE [LARGE SCALE GENOMIC DNA]</scope>
    <source>
        <strain evidence="1">UBA9152</strain>
    </source>
</reference>
<dbReference type="EMBL" id="DMNG01000002">
    <property type="protein sequence ID" value="HAN22977.1"/>
    <property type="molecule type" value="Genomic_DNA"/>
</dbReference>
<gene>
    <name evidence="1" type="ORF">DCP95_00190</name>
</gene>
<evidence type="ECO:0000313" key="2">
    <source>
        <dbReference type="Proteomes" id="UP000257479"/>
    </source>
</evidence>
<sequence>MAVRPIRRSDYAALNALHRQVGWPERSEAGWRWLEANPARRDLDAPTGWVVVDEADAPQAMLGNLVQRFRRGPEVLYAATGFSIIVPTERRGASRPLIKAILAQSGLFACYTLNANARSAPLYPLFGFKPAPAQTHALKLAWRVDPLTCAKGRLLRGLLGGVSAETARRLGDRLMNRRLFKPRRLKLPDGVRVLTDLGEGSPYADFWRALVAEGRLIADRSPEIMAWRMSDPDMTLAPVVLGLFHRDRLQGVALAHMNKTRLIDPPCLDILDLAALDGADDAIEILARTLIDNARGLGAAKVRLQVTTPLMLERLGPLAAKARREGGWGHGHAVFRDPVSAEEWSPTPFDGDYAVCLRPVPAPRRSSIRREIERDAAV</sequence>
<dbReference type="SUPFAM" id="SSF55729">
    <property type="entry name" value="Acyl-CoA N-acyltransferases (Nat)"/>
    <property type="match status" value="1"/>
</dbReference>
<dbReference type="Proteomes" id="UP000257479">
    <property type="component" value="Unassembled WGS sequence"/>
</dbReference>
<dbReference type="Gene3D" id="3.40.630.30">
    <property type="match status" value="1"/>
</dbReference>
<name>A0A3C1K8I3_9MICO</name>
<dbReference type="AlphaFoldDB" id="A0A3C1K8I3"/>
<accession>A0A3C1K8I3</accession>
<protein>
    <submittedName>
        <fullName evidence="1">Uncharacterized protein</fullName>
    </submittedName>
</protein>
<organism evidence="1 2">
    <name type="scientific">Microbacterium ginsengisoli</name>
    <dbReference type="NCBI Taxonomy" id="400772"/>
    <lineage>
        <taxon>Bacteria</taxon>
        <taxon>Bacillati</taxon>
        <taxon>Actinomycetota</taxon>
        <taxon>Actinomycetes</taxon>
        <taxon>Micrococcales</taxon>
        <taxon>Microbacteriaceae</taxon>
        <taxon>Microbacterium</taxon>
    </lineage>
</organism>
<dbReference type="InterPro" id="IPR016181">
    <property type="entry name" value="Acyl_CoA_acyltransferase"/>
</dbReference>
<comment type="caution">
    <text evidence="1">The sequence shown here is derived from an EMBL/GenBank/DDBJ whole genome shotgun (WGS) entry which is preliminary data.</text>
</comment>
<evidence type="ECO:0000313" key="1">
    <source>
        <dbReference type="EMBL" id="HAN22977.1"/>
    </source>
</evidence>